<evidence type="ECO:0000256" key="1">
    <source>
        <dbReference type="ARBA" id="ARBA00012404"/>
    </source>
</evidence>
<gene>
    <name evidence="3" type="ORF">C882_0455</name>
</gene>
<comment type="caution">
    <text evidence="3">The sequence shown here is derived from an EMBL/GenBank/DDBJ whole genome shotgun (WGS) entry which is preliminary data.</text>
</comment>
<dbReference type="PROSITE" id="PS51168">
    <property type="entry name" value="CHORISMATE_MUT_2"/>
    <property type="match status" value="1"/>
</dbReference>
<reference evidence="3 4" key="1">
    <citation type="journal article" date="2013" name="Genome Announc.">
        <title>Draft Genome Sequence of an Alphaproteobacterium, Caenispirillum salinarum AK4(T), Isolated from a Solar Saltern.</title>
        <authorList>
            <person name="Khatri I."/>
            <person name="Singh A."/>
            <person name="Korpole S."/>
            <person name="Pinnaka A.K."/>
            <person name="Subramanian S."/>
        </authorList>
    </citation>
    <scope>NUCLEOTIDE SEQUENCE [LARGE SCALE GENOMIC DNA]</scope>
    <source>
        <strain evidence="3 4">AK4</strain>
    </source>
</reference>
<protein>
    <recommendedName>
        <fullName evidence="1">chorismate mutase</fullName>
        <ecNumber evidence="1">5.4.99.5</ecNumber>
    </recommendedName>
</protein>
<feature type="domain" description="Chorismate mutase" evidence="2">
    <location>
        <begin position="3"/>
        <end position="91"/>
    </location>
</feature>
<dbReference type="Gene3D" id="1.20.59.10">
    <property type="entry name" value="Chorismate mutase"/>
    <property type="match status" value="1"/>
</dbReference>
<accession>K9HFG6</accession>
<dbReference type="Pfam" id="PF01817">
    <property type="entry name" value="CM_2"/>
    <property type="match status" value="1"/>
</dbReference>
<dbReference type="InterPro" id="IPR036263">
    <property type="entry name" value="Chorismate_II_sf"/>
</dbReference>
<proteinExistence type="predicted"/>
<evidence type="ECO:0000313" key="4">
    <source>
        <dbReference type="Proteomes" id="UP000009881"/>
    </source>
</evidence>
<dbReference type="GO" id="GO:0046417">
    <property type="term" value="P:chorismate metabolic process"/>
    <property type="evidence" value="ECO:0007669"/>
    <property type="project" value="InterPro"/>
</dbReference>
<dbReference type="SMART" id="SM00830">
    <property type="entry name" value="CM_2"/>
    <property type="match status" value="1"/>
</dbReference>
<organism evidence="3 4">
    <name type="scientific">Caenispirillum salinarum AK4</name>
    <dbReference type="NCBI Taxonomy" id="1238182"/>
    <lineage>
        <taxon>Bacteria</taxon>
        <taxon>Pseudomonadati</taxon>
        <taxon>Pseudomonadota</taxon>
        <taxon>Alphaproteobacteria</taxon>
        <taxon>Rhodospirillales</taxon>
        <taxon>Novispirillaceae</taxon>
        <taxon>Caenispirillum</taxon>
    </lineage>
</organism>
<sequence length="283" mass="30906">MTTDDAATLDTLRQEIDRIDDAIHDLIMDRTALVERIRAAKGEGVVLRPAREAAILRRLLDRHEGHFPAASMVRIWREMISALTALQAPLSLSVYMPERGAGYLSLARDQYGAYTQTHTYASAGQVARAVMDGQVSVGILPMPHLDDAQSWWTMLVGASPDLPRIVARLPFHGPGPGRGDGLEALAVGRLPLEATGDDVTVLAIECSNDMSRAGMRSQLEAVGLAPNHLWDTREVTADSRIDLIAVEDFIAVDDPRLQFARDRLSGDVAYIHVIGAYAQPRPV</sequence>
<dbReference type="EC" id="5.4.99.5" evidence="1"/>
<dbReference type="Proteomes" id="UP000009881">
    <property type="component" value="Unassembled WGS sequence"/>
</dbReference>
<dbReference type="RefSeq" id="WP_009541113.1">
    <property type="nucleotide sequence ID" value="NZ_ANHY01000013.1"/>
</dbReference>
<dbReference type="GO" id="GO:0004106">
    <property type="term" value="F:chorismate mutase activity"/>
    <property type="evidence" value="ECO:0007669"/>
    <property type="project" value="UniProtKB-EC"/>
</dbReference>
<evidence type="ECO:0000313" key="3">
    <source>
        <dbReference type="EMBL" id="EKV29148.1"/>
    </source>
</evidence>
<keyword evidence="4" id="KW-1185">Reference proteome</keyword>
<evidence type="ECO:0000259" key="2">
    <source>
        <dbReference type="PROSITE" id="PS51168"/>
    </source>
</evidence>
<name>K9HFG6_9PROT</name>
<dbReference type="STRING" id="1238182.C882_0455"/>
<dbReference type="InterPro" id="IPR002701">
    <property type="entry name" value="CM_II_prokaryot"/>
</dbReference>
<dbReference type="EMBL" id="ANHY01000013">
    <property type="protein sequence ID" value="EKV29148.1"/>
    <property type="molecule type" value="Genomic_DNA"/>
</dbReference>
<dbReference type="InterPro" id="IPR036979">
    <property type="entry name" value="CM_dom_sf"/>
</dbReference>
<dbReference type="SUPFAM" id="SSF48600">
    <property type="entry name" value="Chorismate mutase II"/>
    <property type="match status" value="1"/>
</dbReference>
<dbReference type="eggNOG" id="COG1605">
    <property type="taxonomic scope" value="Bacteria"/>
</dbReference>
<dbReference type="OrthoDB" id="7268348at2"/>
<dbReference type="AlphaFoldDB" id="K9HFG6"/>